<dbReference type="InterPro" id="IPR050144">
    <property type="entry name" value="AAE_transporter"/>
</dbReference>
<dbReference type="RefSeq" id="WP_111644821.1">
    <property type="nucleotide sequence ID" value="NZ_QLMH01000004.1"/>
</dbReference>
<comment type="caution">
    <text evidence="2">The sequence shown here is derived from an EMBL/GenBank/DDBJ whole genome shotgun (WGS) entry which is preliminary data.</text>
</comment>
<gene>
    <name evidence="2" type="ORF">B0I26_104182</name>
</gene>
<dbReference type="SUPFAM" id="SSF116726">
    <property type="entry name" value="TrkA C-terminal domain-like"/>
    <property type="match status" value="1"/>
</dbReference>
<organism evidence="2 3">
    <name type="scientific">Paranoxybacillus vitaminiphilus</name>
    <dbReference type="NCBI Taxonomy" id="581036"/>
    <lineage>
        <taxon>Bacteria</taxon>
        <taxon>Bacillati</taxon>
        <taxon>Bacillota</taxon>
        <taxon>Bacilli</taxon>
        <taxon>Bacillales</taxon>
        <taxon>Anoxybacillaceae</taxon>
        <taxon>Paranoxybacillus</taxon>
    </lineage>
</organism>
<dbReference type="GO" id="GO:0008324">
    <property type="term" value="F:monoatomic cation transmembrane transporter activity"/>
    <property type="evidence" value="ECO:0007669"/>
    <property type="project" value="InterPro"/>
</dbReference>
<dbReference type="PIRSF" id="PIRSF005028">
    <property type="entry name" value="KhtT"/>
    <property type="match status" value="1"/>
</dbReference>
<dbReference type="Gene3D" id="3.30.70.1450">
    <property type="entry name" value="Regulator of K+ conductance, C-terminal domain"/>
    <property type="match status" value="1"/>
</dbReference>
<dbReference type="Pfam" id="PF25991">
    <property type="entry name" value="KhtT_N"/>
    <property type="match status" value="1"/>
</dbReference>
<dbReference type="Proteomes" id="UP000248555">
    <property type="component" value="Unassembled WGS sequence"/>
</dbReference>
<dbReference type="InterPro" id="IPR026278">
    <property type="entry name" value="KhtT"/>
</dbReference>
<dbReference type="EMBL" id="QLMH01000004">
    <property type="protein sequence ID" value="RAK20529.1"/>
    <property type="molecule type" value="Genomic_DNA"/>
</dbReference>
<dbReference type="InterPro" id="IPR036721">
    <property type="entry name" value="RCK_C_sf"/>
</dbReference>
<evidence type="ECO:0000313" key="2">
    <source>
        <dbReference type="EMBL" id="RAK20529.1"/>
    </source>
</evidence>
<dbReference type="PANTHER" id="PTHR30445:SF8">
    <property type="entry name" value="K(+)_H(+) ANTIPORTER SUBUNIT KHTT"/>
    <property type="match status" value="1"/>
</dbReference>
<name>A0A327YQY2_9BACL</name>
<dbReference type="PANTHER" id="PTHR30445">
    <property type="entry name" value="K(+)_H(+) ANTIPORTER SUBUNIT KHTT"/>
    <property type="match status" value="1"/>
</dbReference>
<dbReference type="InterPro" id="IPR058776">
    <property type="entry name" value="KhtT-like_N"/>
</dbReference>
<dbReference type="PROSITE" id="PS51202">
    <property type="entry name" value="RCK_C"/>
    <property type="match status" value="1"/>
</dbReference>
<reference evidence="2 3" key="1">
    <citation type="submission" date="2018-06" db="EMBL/GenBank/DDBJ databases">
        <title>Genomic Encyclopedia of Type Strains, Phase III (KMG-III): the genomes of soil and plant-associated and newly described type strains.</title>
        <authorList>
            <person name="Whitman W."/>
        </authorList>
    </citation>
    <scope>NUCLEOTIDE SEQUENCE [LARGE SCALE GENOMIC DNA]</scope>
    <source>
        <strain evidence="2 3">CGMCC 1.8979</strain>
    </source>
</reference>
<dbReference type="Pfam" id="PF02080">
    <property type="entry name" value="TrkA_C"/>
    <property type="match status" value="1"/>
</dbReference>
<evidence type="ECO:0000313" key="3">
    <source>
        <dbReference type="Proteomes" id="UP000248555"/>
    </source>
</evidence>
<dbReference type="InterPro" id="IPR006037">
    <property type="entry name" value="RCK_C"/>
</dbReference>
<feature type="domain" description="RCK C-terminal" evidence="1">
    <location>
        <begin position="76"/>
        <end position="161"/>
    </location>
</feature>
<evidence type="ECO:0000259" key="1">
    <source>
        <dbReference type="PROSITE" id="PS51202"/>
    </source>
</evidence>
<dbReference type="OrthoDB" id="67547at2"/>
<dbReference type="AlphaFoldDB" id="A0A327YQY2"/>
<keyword evidence="3" id="KW-1185">Reference proteome</keyword>
<sequence length="165" mass="18556">MNIRESELPGVGKKFEVFTKNKDKMVIIIHDNGRRELYYFEQDNYEDYVASAAFDDTEARQIAAIIGGMTYKPKALENIEIAFDGLVIEWFKVEQGAQAANQSIGQLNVRQSFDVNIIAIVKKNHQIIHTPGPENIIEEGDTLIVSGERTQVKNMVKELLAGRGS</sequence>
<accession>A0A327YQY2</accession>
<proteinExistence type="predicted"/>
<dbReference type="GO" id="GO:0006813">
    <property type="term" value="P:potassium ion transport"/>
    <property type="evidence" value="ECO:0007669"/>
    <property type="project" value="InterPro"/>
</dbReference>
<protein>
    <submittedName>
        <fullName evidence="2">Potassium/proton antiporter regulatory subunit (CPA2 family)</fullName>
    </submittedName>
</protein>